<protein>
    <submittedName>
        <fullName evidence="2">Uncharacterized protein</fullName>
    </submittedName>
</protein>
<dbReference type="Proteomes" id="UP000095285">
    <property type="component" value="Unassembled WGS sequence"/>
</dbReference>
<evidence type="ECO:0000313" key="1">
    <source>
        <dbReference type="Proteomes" id="UP000095285"/>
    </source>
</evidence>
<proteinExistence type="predicted"/>
<name>A0A1I7W142_LOALO</name>
<reference evidence="2" key="2">
    <citation type="submission" date="2016-11" db="UniProtKB">
        <authorList>
            <consortium name="WormBaseParasite"/>
        </authorList>
    </citation>
    <scope>IDENTIFICATION</scope>
</reference>
<keyword evidence="1" id="KW-1185">Reference proteome</keyword>
<accession>A0A1I7W142</accession>
<reference evidence="1" key="1">
    <citation type="submission" date="2012-04" db="EMBL/GenBank/DDBJ databases">
        <title>The Genome Sequence of Loa loa.</title>
        <authorList>
            <consortium name="The Broad Institute Genome Sequencing Platform"/>
            <consortium name="Broad Institute Genome Sequencing Center for Infectious Disease"/>
            <person name="Nutman T.B."/>
            <person name="Fink D.L."/>
            <person name="Russ C."/>
            <person name="Young S."/>
            <person name="Zeng Q."/>
            <person name="Gargeya S."/>
            <person name="Alvarado L."/>
            <person name="Berlin A."/>
            <person name="Chapman S.B."/>
            <person name="Chen Z."/>
            <person name="Freedman E."/>
            <person name="Gellesch M."/>
            <person name="Goldberg J."/>
            <person name="Griggs A."/>
            <person name="Gujja S."/>
            <person name="Heilman E.R."/>
            <person name="Heiman D."/>
            <person name="Howarth C."/>
            <person name="Mehta T."/>
            <person name="Neiman D."/>
            <person name="Pearson M."/>
            <person name="Roberts A."/>
            <person name="Saif S."/>
            <person name="Shea T."/>
            <person name="Shenoy N."/>
            <person name="Sisk P."/>
            <person name="Stolte C."/>
            <person name="Sykes S."/>
            <person name="White J."/>
            <person name="Yandava C."/>
            <person name="Haas B."/>
            <person name="Henn M.R."/>
            <person name="Nusbaum C."/>
            <person name="Birren B."/>
        </authorList>
    </citation>
    <scope>NUCLEOTIDE SEQUENCE [LARGE SCALE GENOMIC DNA]</scope>
</reference>
<sequence length="121" mass="14044">MGILVQNRHISKQREQLTKLMFVCYQSYHQILNTVEVCFEYLVHITVKSREYYWELLQKHGNTVLPKRRKFGSAALPNRRKFCLPGVNALDECPNCKNFGSTSFFSYTTAGAENVTFVLCK</sequence>
<dbReference type="WBParaSite" id="EN70_8495">
    <property type="protein sequence ID" value="EN70_8495"/>
    <property type="gene ID" value="EN70_8495"/>
</dbReference>
<organism evidence="1 2">
    <name type="scientific">Loa loa</name>
    <name type="common">Eye worm</name>
    <name type="synonym">Filaria loa</name>
    <dbReference type="NCBI Taxonomy" id="7209"/>
    <lineage>
        <taxon>Eukaryota</taxon>
        <taxon>Metazoa</taxon>
        <taxon>Ecdysozoa</taxon>
        <taxon>Nematoda</taxon>
        <taxon>Chromadorea</taxon>
        <taxon>Rhabditida</taxon>
        <taxon>Spirurina</taxon>
        <taxon>Spiruromorpha</taxon>
        <taxon>Filarioidea</taxon>
        <taxon>Onchocercidae</taxon>
        <taxon>Loa</taxon>
    </lineage>
</organism>
<dbReference type="AlphaFoldDB" id="A0A1I7W142"/>
<evidence type="ECO:0000313" key="2">
    <source>
        <dbReference type="WBParaSite" id="EN70_8495"/>
    </source>
</evidence>